<evidence type="ECO:0000259" key="4">
    <source>
        <dbReference type="PROSITE" id="PS51186"/>
    </source>
</evidence>
<dbReference type="Proteomes" id="UP000285278">
    <property type="component" value="Unassembled WGS sequence"/>
</dbReference>
<dbReference type="Gene3D" id="3.40.630.30">
    <property type="match status" value="1"/>
</dbReference>
<dbReference type="RefSeq" id="WP_081737434.1">
    <property type="nucleotide sequence ID" value="NZ_CBCRUA010000001.1"/>
</dbReference>
<dbReference type="InterPro" id="IPR051531">
    <property type="entry name" value="N-acetyltransferase"/>
</dbReference>
<dbReference type="STRING" id="1451189.CFAL_08560"/>
<dbReference type="PROSITE" id="PS51186">
    <property type="entry name" value="GNAT"/>
    <property type="match status" value="1"/>
</dbReference>
<feature type="domain" description="N-acetyltransferase" evidence="4">
    <location>
        <begin position="17"/>
        <end position="188"/>
    </location>
</feature>
<accession>A0A418QAB3</accession>
<dbReference type="EMBL" id="QXJK01000001">
    <property type="protein sequence ID" value="RIX36954.1"/>
    <property type="molecule type" value="Genomic_DNA"/>
</dbReference>
<dbReference type="GO" id="GO:0008999">
    <property type="term" value="F:protein-N-terminal-alanine acetyltransferase activity"/>
    <property type="evidence" value="ECO:0007669"/>
    <property type="project" value="TreeGrafter"/>
</dbReference>
<dbReference type="PANTHER" id="PTHR43792">
    <property type="entry name" value="GNAT FAMILY, PUTATIVE (AFU_ORTHOLOGUE AFUA_3G00765)-RELATED-RELATED"/>
    <property type="match status" value="1"/>
</dbReference>
<dbReference type="AlphaFoldDB" id="A0A418QAB3"/>
<dbReference type="GO" id="GO:0005737">
    <property type="term" value="C:cytoplasm"/>
    <property type="evidence" value="ECO:0007669"/>
    <property type="project" value="TreeGrafter"/>
</dbReference>
<proteinExistence type="inferred from homology"/>
<name>A0A418QAB3_9CORY</name>
<evidence type="ECO:0000256" key="1">
    <source>
        <dbReference type="ARBA" id="ARBA00022679"/>
    </source>
</evidence>
<protein>
    <submittedName>
        <fullName evidence="5">N-acetyltransferase</fullName>
    </submittedName>
</protein>
<keyword evidence="6" id="KW-1185">Reference proteome</keyword>
<dbReference type="Pfam" id="PF13302">
    <property type="entry name" value="Acetyltransf_3"/>
    <property type="match status" value="1"/>
</dbReference>
<dbReference type="InterPro" id="IPR016181">
    <property type="entry name" value="Acyl_CoA_acyltransferase"/>
</dbReference>
<evidence type="ECO:0000256" key="2">
    <source>
        <dbReference type="ARBA" id="ARBA00023315"/>
    </source>
</evidence>
<evidence type="ECO:0000313" key="5">
    <source>
        <dbReference type="EMBL" id="RIX36954.1"/>
    </source>
</evidence>
<keyword evidence="1 5" id="KW-0808">Transferase</keyword>
<evidence type="ECO:0000313" key="6">
    <source>
        <dbReference type="Proteomes" id="UP000285278"/>
    </source>
</evidence>
<dbReference type="InterPro" id="IPR000182">
    <property type="entry name" value="GNAT_dom"/>
</dbReference>
<organism evidence="5 6">
    <name type="scientific">Corynebacterium falsenii</name>
    <dbReference type="NCBI Taxonomy" id="108486"/>
    <lineage>
        <taxon>Bacteria</taxon>
        <taxon>Bacillati</taxon>
        <taxon>Actinomycetota</taxon>
        <taxon>Actinomycetes</taxon>
        <taxon>Mycobacteriales</taxon>
        <taxon>Corynebacteriaceae</taxon>
        <taxon>Corynebacterium</taxon>
    </lineage>
</organism>
<keyword evidence="2" id="KW-0012">Acyltransferase</keyword>
<evidence type="ECO:0000256" key="3">
    <source>
        <dbReference type="ARBA" id="ARBA00038502"/>
    </source>
</evidence>
<comment type="similarity">
    <text evidence="3">Belongs to the acetyltransferase family. RimJ subfamily.</text>
</comment>
<dbReference type="SUPFAM" id="SSF55729">
    <property type="entry name" value="Acyl-CoA N-acyltransferases (Nat)"/>
    <property type="match status" value="1"/>
</dbReference>
<dbReference type="OrthoDB" id="5242221at2"/>
<dbReference type="PANTHER" id="PTHR43792:SF8">
    <property type="entry name" value="[RIBOSOMAL PROTEIN US5]-ALANINE N-ACETYLTRANSFERASE"/>
    <property type="match status" value="1"/>
</dbReference>
<gene>
    <name evidence="5" type="ORF">D3M95_00255</name>
</gene>
<comment type="caution">
    <text evidence="5">The sequence shown here is derived from an EMBL/GenBank/DDBJ whole genome shotgun (WGS) entry which is preliminary data.</text>
</comment>
<reference evidence="5 6" key="1">
    <citation type="submission" date="2018-09" db="EMBL/GenBank/DDBJ databases">
        <title>Optimization and identification of Corynebacterium falsenii FN1-14 from fish paste.</title>
        <authorList>
            <person name="Daroonpunt R."/>
            <person name="Tanasupawat S."/>
        </authorList>
    </citation>
    <scope>NUCLEOTIDE SEQUENCE [LARGE SCALE GENOMIC DNA]</scope>
    <source>
        <strain evidence="5 6">FN1-14</strain>
    </source>
</reference>
<sequence>MSRGYATQRDDSPGKRVRIRPLTRSDGTLWRRLRIDDQKYLQPVEPTIKGDWAQAHSKDTWRRTYSGLKKLARGGIVVPGVIEVDGEFAGQLTLGTIQHGAIASAWIGYWVHSDYTGHGVAVAAVALGVDHAMGQVGLHRLEATVMENNMASRVVLERTGFRQEGFLQRNLHINGRWTDHILVAQTKEEIPPGGKVRELINAGILGIASRR</sequence>